<accession>A0A8S2HNH3</accession>
<sequence length="295" mass="34653">MYPTNTRRPLSSSSTNLHNAHTISTRLRSMTHSSRPKTSYRPSYQVENRDREIERLGRFLDSDRSADVLALESKLKSNEKLIDHQNVQIDYLHEKNRQLERRLQELIDLKRDLSSKQFEEKLKNIDLLRDLKDIDRLARKVQADKEYTVDAADRDLNEAKERKSLLQELEISKAQSSERDNEIVRLQDLIERIQTDKARLSKRLSKLVLNEKDLLQELQKSRRITKPATPGGSTKKLSLPARLDTHLKNVEDERDLYKNEIDTLQKLLNERFYHRHTSHSPTSRARSTSPQLLTR</sequence>
<evidence type="ECO:0000256" key="5">
    <source>
        <dbReference type="SAM" id="Coils"/>
    </source>
</evidence>
<evidence type="ECO:0000313" key="7">
    <source>
        <dbReference type="EMBL" id="CAF0877824.1"/>
    </source>
</evidence>
<dbReference type="Proteomes" id="UP000682733">
    <property type="component" value="Unassembled WGS sequence"/>
</dbReference>
<feature type="coiled-coil region" evidence="5">
    <location>
        <begin position="82"/>
        <end position="116"/>
    </location>
</feature>
<dbReference type="EMBL" id="CAJNOK010002858">
    <property type="protein sequence ID" value="CAF0877824.1"/>
    <property type="molecule type" value="Genomic_DNA"/>
</dbReference>
<feature type="region of interest" description="Disordered" evidence="6">
    <location>
        <begin position="274"/>
        <end position="295"/>
    </location>
</feature>
<dbReference type="InterPro" id="IPR051877">
    <property type="entry name" value="Centriole_BasalBody_StrucProt"/>
</dbReference>
<dbReference type="PANTHER" id="PTHR20544">
    <property type="entry name" value="CENTROSOMAL PROTEIN CEP135"/>
    <property type="match status" value="1"/>
</dbReference>
<feature type="coiled-coil region" evidence="5">
    <location>
        <begin position="149"/>
        <end position="210"/>
    </location>
</feature>
<evidence type="ECO:0000256" key="3">
    <source>
        <dbReference type="ARBA" id="ARBA00023212"/>
    </source>
</evidence>
<feature type="non-terminal residue" evidence="8">
    <location>
        <position position="1"/>
    </location>
</feature>
<protein>
    <submittedName>
        <fullName evidence="8">Uncharacterized protein</fullName>
    </submittedName>
</protein>
<keyword evidence="2" id="KW-0963">Cytoplasm</keyword>
<comment type="caution">
    <text evidence="8">The sequence shown here is derived from an EMBL/GenBank/DDBJ whole genome shotgun (WGS) entry which is preliminary data.</text>
</comment>
<comment type="subcellular location">
    <subcellularLocation>
        <location evidence="1">Cytoplasm</location>
        <location evidence="1">Cytoskeleton</location>
        <location evidence="1">Microtubule organizing center</location>
        <location evidence="1">Centrosome</location>
        <location evidence="1">Centriole</location>
    </subcellularLocation>
</comment>
<keyword evidence="5" id="KW-0175">Coiled coil</keyword>
<name>A0A8S2HNH3_9BILA</name>
<reference evidence="8" key="1">
    <citation type="submission" date="2021-02" db="EMBL/GenBank/DDBJ databases">
        <authorList>
            <person name="Nowell W R."/>
        </authorList>
    </citation>
    <scope>NUCLEOTIDE SEQUENCE</scope>
</reference>
<evidence type="ECO:0000256" key="6">
    <source>
        <dbReference type="SAM" id="MobiDB-lite"/>
    </source>
</evidence>
<dbReference type="GO" id="GO:0005814">
    <property type="term" value="C:centriole"/>
    <property type="evidence" value="ECO:0007669"/>
    <property type="project" value="UniProtKB-SubCell"/>
</dbReference>
<dbReference type="EMBL" id="CAJOBA010002858">
    <property type="protein sequence ID" value="CAF3661927.1"/>
    <property type="molecule type" value="Genomic_DNA"/>
</dbReference>
<dbReference type="Proteomes" id="UP000677228">
    <property type="component" value="Unassembled WGS sequence"/>
</dbReference>
<feature type="region of interest" description="Disordered" evidence="6">
    <location>
        <begin position="221"/>
        <end position="240"/>
    </location>
</feature>
<dbReference type="PANTHER" id="PTHR20544:SF0">
    <property type="entry name" value="NUCLEOPROTEIN TPR_MLP1 DOMAIN-CONTAINING PROTEIN"/>
    <property type="match status" value="1"/>
</dbReference>
<evidence type="ECO:0000256" key="1">
    <source>
        <dbReference type="ARBA" id="ARBA00004114"/>
    </source>
</evidence>
<dbReference type="AlphaFoldDB" id="A0A8S2HNH3"/>
<comment type="similarity">
    <text evidence="4">Belongs to the CEP135/TSGA10 family.</text>
</comment>
<feature type="region of interest" description="Disordered" evidence="6">
    <location>
        <begin position="1"/>
        <end position="45"/>
    </location>
</feature>
<keyword evidence="3" id="KW-0206">Cytoskeleton</keyword>
<evidence type="ECO:0000313" key="9">
    <source>
        <dbReference type="Proteomes" id="UP000682733"/>
    </source>
</evidence>
<gene>
    <name evidence="7" type="ORF">OVA965_LOCUS8462</name>
    <name evidence="8" type="ORF">TMI583_LOCUS8456</name>
</gene>
<proteinExistence type="inferred from homology"/>
<evidence type="ECO:0000256" key="2">
    <source>
        <dbReference type="ARBA" id="ARBA00022490"/>
    </source>
</evidence>
<organism evidence="8 9">
    <name type="scientific">Didymodactylos carnosus</name>
    <dbReference type="NCBI Taxonomy" id="1234261"/>
    <lineage>
        <taxon>Eukaryota</taxon>
        <taxon>Metazoa</taxon>
        <taxon>Spiralia</taxon>
        <taxon>Gnathifera</taxon>
        <taxon>Rotifera</taxon>
        <taxon>Eurotatoria</taxon>
        <taxon>Bdelloidea</taxon>
        <taxon>Philodinida</taxon>
        <taxon>Philodinidae</taxon>
        <taxon>Didymodactylos</taxon>
    </lineage>
</organism>
<evidence type="ECO:0000313" key="8">
    <source>
        <dbReference type="EMBL" id="CAF3661927.1"/>
    </source>
</evidence>
<feature type="compositionally biased region" description="Polar residues" evidence="6">
    <location>
        <begin position="279"/>
        <end position="295"/>
    </location>
</feature>
<evidence type="ECO:0000256" key="4">
    <source>
        <dbReference type="ARBA" id="ARBA00038123"/>
    </source>
</evidence>